<dbReference type="EMBL" id="MKGL01000438">
    <property type="protein sequence ID" value="RNE98743.1"/>
    <property type="molecule type" value="Genomic_DNA"/>
</dbReference>
<evidence type="ECO:0000256" key="2">
    <source>
        <dbReference type="SAM" id="Phobius"/>
    </source>
</evidence>
<keyword evidence="2" id="KW-1133">Transmembrane helix</keyword>
<proteinExistence type="predicted"/>
<feature type="region of interest" description="Disordered" evidence="1">
    <location>
        <begin position="1007"/>
        <end position="1030"/>
    </location>
</feature>
<keyword evidence="2" id="KW-0812">Transmembrane</keyword>
<sequence length="1030" mass="113548">MHVEFRISCIDGMCAFDAESFIRMLQLKDRSQQEIELKRTLVKLPEGGKCTGKDFHPHLKIQLVFENLVCIESSVFCGNVERQQHEKQVKTNWDASEIRTKRYYSCIGEAIVASLPFFVAERYVKIRLIQLAPEFSREELALIKASYPSFFRLQENSLCLGVAKLGMRELLITSGGVSVALQPKQSMISAVEALNLNTVATKGMFGEDVGGSAVLTLQTSSVVFGQKSLLTLLFHARKNIGAVSEVAPYAATRSVDAGIDSHNIAEADWNADKLTELRQQMSSSAVHFVLVPYMVLIHIVLCLSDAVSWRHTAQTLLLLCIVLFVLITDVVEIGLLIGFVLETISVIRMTVLFYRVLPRVAPTVDAVFPLVDRGDEFQAVLYGCQNHIINSMVRARLFFSQGLQADCYFEFTFLFSRIRRAKRWLLLCLVTTLAASLVFSAETLSLLFVVSAFLIYPLTLRVPLSYLRKLWGRQLPLGVIWKALTLCRPMRVSRLVLVIRGGKGETLVHPSLSTTPFISPSPTRSLINFPAATQLLPIVNDADSHSGTLCLGATPDRPSGQSRNAGERGLFSHADSQIFRPVNNSAAGDKKTQSGAVAGNYFQPHSTSPKMFPWSCGETLKYETPQNSLLNLALVVINAEGWPANSNKMSTSSSNGGNSLIISKLRRILQRARGLERPPPSNLQREQYQTYFNCVISFLQFLRRQCTLRVYVTSASSLVTSPASDTGNMVRLDQLAHLSYLMDKGEDDGITSTLLAHSSQQVSLGKLSTVDRVDTSTRGFALLAAYMLQGSRFSIYNRPGNKGCGIIIPLKMGSNDIEVAPEPHPCPPSLQKALIGIWKGWTDGEPPIFINTDVVMNIIKTHKDFWGSGCSDTLTANEEYKSMMMASQECGETARDTSKRIFSTFSAPSFGYKRRRVTNASILNPEFLSHSVMGGQKNMEMGLTLPDDDKLPGSMGFVSGIPQTYHRATRSWAYSTPTLYSSQRPGSMPRLGSENTNTWELLGAAVPGSTSMGHESTPHVGAAPSTPIAK</sequence>
<evidence type="ECO:0000256" key="1">
    <source>
        <dbReference type="SAM" id="MobiDB-lite"/>
    </source>
</evidence>
<accession>A0A3R7M9S2</accession>
<dbReference type="OrthoDB" id="271962at2759"/>
<reference evidence="3 4" key="1">
    <citation type="journal article" date="2018" name="BMC Genomics">
        <title>Genomic comparison of Trypanosoma conorhini and Trypanosoma rangeli to Trypanosoma cruzi strains of high and low virulence.</title>
        <authorList>
            <person name="Bradwell K.R."/>
            <person name="Koparde V.N."/>
            <person name="Matveyev A.V."/>
            <person name="Serrano M.G."/>
            <person name="Alves J.M."/>
            <person name="Parikh H."/>
            <person name="Huang B."/>
            <person name="Lee V."/>
            <person name="Espinosa-Alvarez O."/>
            <person name="Ortiz P.A."/>
            <person name="Costa-Martins A.G."/>
            <person name="Teixeira M.M."/>
            <person name="Buck G.A."/>
        </authorList>
    </citation>
    <scope>NUCLEOTIDE SEQUENCE [LARGE SCALE GENOMIC DNA]</scope>
    <source>
        <strain evidence="3 4">AM80</strain>
    </source>
</reference>
<dbReference type="OMA" id="WRVPRKT"/>
<name>A0A3R7M9S2_TRYRA</name>
<protein>
    <submittedName>
        <fullName evidence="3">Uncharacterized protein</fullName>
    </submittedName>
</protein>
<organism evidence="3 4">
    <name type="scientific">Trypanosoma rangeli</name>
    <dbReference type="NCBI Taxonomy" id="5698"/>
    <lineage>
        <taxon>Eukaryota</taxon>
        <taxon>Discoba</taxon>
        <taxon>Euglenozoa</taxon>
        <taxon>Kinetoplastea</taxon>
        <taxon>Metakinetoplastina</taxon>
        <taxon>Trypanosomatida</taxon>
        <taxon>Trypanosomatidae</taxon>
        <taxon>Trypanosoma</taxon>
        <taxon>Herpetosoma</taxon>
    </lineage>
</organism>
<dbReference type="Proteomes" id="UP000283634">
    <property type="component" value="Unassembled WGS sequence"/>
</dbReference>
<evidence type="ECO:0000313" key="4">
    <source>
        <dbReference type="Proteomes" id="UP000283634"/>
    </source>
</evidence>
<dbReference type="GeneID" id="40332528"/>
<feature type="transmembrane region" description="Helical" evidence="2">
    <location>
        <begin position="424"/>
        <end position="441"/>
    </location>
</feature>
<feature type="transmembrane region" description="Helical" evidence="2">
    <location>
        <begin position="288"/>
        <end position="309"/>
    </location>
</feature>
<dbReference type="VEuPathDB" id="TriTrypDB:TRSC58_00467"/>
<keyword evidence="2" id="KW-0472">Membrane</keyword>
<evidence type="ECO:0000313" key="3">
    <source>
        <dbReference type="EMBL" id="RNE98743.1"/>
    </source>
</evidence>
<feature type="transmembrane region" description="Helical" evidence="2">
    <location>
        <begin position="315"/>
        <end position="341"/>
    </location>
</feature>
<comment type="caution">
    <text evidence="3">The sequence shown here is derived from an EMBL/GenBank/DDBJ whole genome shotgun (WGS) entry which is preliminary data.</text>
</comment>
<dbReference type="AlphaFoldDB" id="A0A3R7M9S2"/>
<dbReference type="RefSeq" id="XP_029234807.1">
    <property type="nucleotide sequence ID" value="XM_029385338.1"/>
</dbReference>
<keyword evidence="4" id="KW-1185">Reference proteome</keyword>
<gene>
    <name evidence="3" type="ORF">TraAM80_08595</name>
</gene>